<feature type="chain" id="PRO_5015642697" description="HEAT repeat domain-containing protein" evidence="2">
    <location>
        <begin position="22"/>
        <end position="431"/>
    </location>
</feature>
<keyword evidence="2" id="KW-0732">Signal</keyword>
<evidence type="ECO:0000256" key="1">
    <source>
        <dbReference type="SAM" id="MobiDB-lite"/>
    </source>
</evidence>
<feature type="signal peptide" evidence="2">
    <location>
        <begin position="1"/>
        <end position="21"/>
    </location>
</feature>
<evidence type="ECO:0000313" key="3">
    <source>
        <dbReference type="EMBL" id="PQO30797.1"/>
    </source>
</evidence>
<evidence type="ECO:0000313" key="4">
    <source>
        <dbReference type="Proteomes" id="UP000239388"/>
    </source>
</evidence>
<dbReference type="OrthoDB" id="254087at2"/>
<protein>
    <recommendedName>
        <fullName evidence="5">HEAT repeat domain-containing protein</fullName>
    </recommendedName>
</protein>
<dbReference type="Gene3D" id="1.25.10.10">
    <property type="entry name" value="Leucine-rich Repeat Variant"/>
    <property type="match status" value="1"/>
</dbReference>
<feature type="compositionally biased region" description="Low complexity" evidence="1">
    <location>
        <begin position="312"/>
        <end position="335"/>
    </location>
</feature>
<dbReference type="InterPro" id="IPR011989">
    <property type="entry name" value="ARM-like"/>
</dbReference>
<evidence type="ECO:0008006" key="5">
    <source>
        <dbReference type="Google" id="ProtNLM"/>
    </source>
</evidence>
<feature type="region of interest" description="Disordered" evidence="1">
    <location>
        <begin position="310"/>
        <end position="339"/>
    </location>
</feature>
<gene>
    <name evidence="3" type="ORF">C5Y98_20590</name>
</gene>
<accession>A0A2S8FF76</accession>
<evidence type="ECO:0000256" key="2">
    <source>
        <dbReference type="SAM" id="SignalP"/>
    </source>
</evidence>
<dbReference type="InterPro" id="IPR016024">
    <property type="entry name" value="ARM-type_fold"/>
</dbReference>
<dbReference type="Proteomes" id="UP000239388">
    <property type="component" value="Unassembled WGS sequence"/>
</dbReference>
<comment type="caution">
    <text evidence="3">The sequence shown here is derived from an EMBL/GenBank/DDBJ whole genome shotgun (WGS) entry which is preliminary data.</text>
</comment>
<dbReference type="AlphaFoldDB" id="A0A2S8FF76"/>
<feature type="region of interest" description="Disordered" evidence="1">
    <location>
        <begin position="407"/>
        <end position="431"/>
    </location>
</feature>
<dbReference type="EMBL" id="PUIB01000020">
    <property type="protein sequence ID" value="PQO30797.1"/>
    <property type="molecule type" value="Genomic_DNA"/>
</dbReference>
<reference evidence="3 4" key="1">
    <citation type="submission" date="2018-02" db="EMBL/GenBank/DDBJ databases">
        <title>Comparative genomes isolates from brazilian mangrove.</title>
        <authorList>
            <person name="Araujo J.E."/>
            <person name="Taketani R.G."/>
            <person name="Silva M.C.P."/>
            <person name="Loureco M.V."/>
            <person name="Andreote F.D."/>
        </authorList>
    </citation>
    <scope>NUCLEOTIDE SEQUENCE [LARGE SCALE GENOMIC DNA]</scope>
    <source>
        <strain evidence="3 4">NAP PRIS-MGV</strain>
    </source>
</reference>
<organism evidence="3 4">
    <name type="scientific">Blastopirellula marina</name>
    <dbReference type="NCBI Taxonomy" id="124"/>
    <lineage>
        <taxon>Bacteria</taxon>
        <taxon>Pseudomonadati</taxon>
        <taxon>Planctomycetota</taxon>
        <taxon>Planctomycetia</taxon>
        <taxon>Pirellulales</taxon>
        <taxon>Pirellulaceae</taxon>
        <taxon>Blastopirellula</taxon>
    </lineage>
</organism>
<dbReference type="RefSeq" id="WP_105357077.1">
    <property type="nucleotide sequence ID" value="NZ_PUIB01000020.1"/>
</dbReference>
<dbReference type="SUPFAM" id="SSF48371">
    <property type="entry name" value="ARM repeat"/>
    <property type="match status" value="1"/>
</dbReference>
<sequence length="431" mass="44868">MRRLLAVVSPALLLAASVCWAQDIPGVPSTAGTAAVPAAAPVASSSGGGFFTEICSCLEAKHASCCNSAFGQFLHDSFAPVTMMTGGLLPPPCSSVYNQVQNGIANGVGPDGQPVSPAQAAAAKIAADQANVPARVAAVKALAKVDWHWYPEAEAALISSLRSDRSECVRFQAAIAFAQARTMTKAACEALRICAEASDKDGNPSENSPRVRMTAVEALVTCVSCGQLFERPEQNYDRPEFPEGALPGISTTLNAYYQDAQKKSTDELLAAARQTVNAFRSIAPPQPSPTAAQKAPRTLFALWKKAGVEPIPAGGQTGPTPATPPATAANNAPPARNVQASAVSTNSVLTAPPLTPVVLSPPELMGPILTPAEAMSDTPSFDLPGFGEEPPQAMQQPLQNQWILEPAQPNPVRSNNPPQMLVAPGGMPLRR</sequence>
<proteinExistence type="predicted"/>
<name>A0A2S8FF76_9BACT</name>